<keyword evidence="2" id="KW-0732">Signal</keyword>
<dbReference type="Gene3D" id="3.10.100.10">
    <property type="entry name" value="Mannose-Binding Protein A, subunit A"/>
    <property type="match status" value="1"/>
</dbReference>
<dbReference type="PANTHER" id="PTHR22803">
    <property type="entry name" value="MANNOSE, PHOSPHOLIPASE, LECTIN RECEPTOR RELATED"/>
    <property type="match status" value="1"/>
</dbReference>
<dbReference type="PROSITE" id="PS00615">
    <property type="entry name" value="C_TYPE_LECTIN_1"/>
    <property type="match status" value="1"/>
</dbReference>
<feature type="chain" id="PRO_5022946046" evidence="2">
    <location>
        <begin position="22"/>
        <end position="156"/>
    </location>
</feature>
<comment type="caution">
    <text evidence="4">The sequence shown here is derived from an EMBL/GenBank/DDBJ whole genome shotgun (WGS) entry which is preliminary data.</text>
</comment>
<dbReference type="InterPro" id="IPR018378">
    <property type="entry name" value="C-type_lectin_CS"/>
</dbReference>
<evidence type="ECO:0000313" key="5">
    <source>
        <dbReference type="Proteomes" id="UP000324632"/>
    </source>
</evidence>
<dbReference type="InterPro" id="IPR001304">
    <property type="entry name" value="C-type_lectin-like"/>
</dbReference>
<dbReference type="Pfam" id="PF00059">
    <property type="entry name" value="Lectin_C"/>
    <property type="match status" value="1"/>
</dbReference>
<dbReference type="PRINTS" id="PR00356">
    <property type="entry name" value="ANTIFREEZEII"/>
</dbReference>
<dbReference type="InterPro" id="IPR002353">
    <property type="entry name" value="AntifreezeII"/>
</dbReference>
<reference evidence="4 5" key="1">
    <citation type="journal article" date="2019" name="Mol. Ecol. Resour.">
        <title>Chromosome-level genome assembly of Triplophysa tibetana, a fish adapted to the harsh high-altitude environment of the Tibetan Plateau.</title>
        <authorList>
            <person name="Yang X."/>
            <person name="Liu H."/>
            <person name="Ma Z."/>
            <person name="Zou Y."/>
            <person name="Zou M."/>
            <person name="Mao Y."/>
            <person name="Li X."/>
            <person name="Wang H."/>
            <person name="Chen T."/>
            <person name="Wang W."/>
            <person name="Yang R."/>
        </authorList>
    </citation>
    <scope>NUCLEOTIDE SEQUENCE [LARGE SCALE GENOMIC DNA]</scope>
    <source>
        <strain evidence="4">TTIB1903HZAU</strain>
        <tissue evidence="4">Muscle</tissue>
    </source>
</reference>
<evidence type="ECO:0000256" key="1">
    <source>
        <dbReference type="ARBA" id="ARBA00023157"/>
    </source>
</evidence>
<gene>
    <name evidence="4" type="ORF">E1301_Tti018230</name>
</gene>
<sequence length="156" mass="17853">MAVMRGLVLLFLVFSVENAVGARFRKQAEDCSFGWKLFGVKCFKFFPQTVDWVVAETNCQSLDANLASVRSKAQNDFLLSLLPANTRVWIGGHDGEMENQWLWSDGTRFIYTNWCNSQPDNFRASEHCLEISFTDNRCWNDESCSTKLAYICARTP</sequence>
<evidence type="ECO:0000256" key="2">
    <source>
        <dbReference type="SAM" id="SignalP"/>
    </source>
</evidence>
<dbReference type="CDD" id="cd00037">
    <property type="entry name" value="CLECT"/>
    <property type="match status" value="1"/>
</dbReference>
<feature type="domain" description="C-type lectin" evidence="3">
    <location>
        <begin position="38"/>
        <end position="153"/>
    </location>
</feature>
<dbReference type="SMART" id="SM00034">
    <property type="entry name" value="CLECT"/>
    <property type="match status" value="1"/>
</dbReference>
<organism evidence="4 5">
    <name type="scientific">Triplophysa tibetana</name>
    <dbReference type="NCBI Taxonomy" id="1572043"/>
    <lineage>
        <taxon>Eukaryota</taxon>
        <taxon>Metazoa</taxon>
        <taxon>Chordata</taxon>
        <taxon>Craniata</taxon>
        <taxon>Vertebrata</taxon>
        <taxon>Euteleostomi</taxon>
        <taxon>Actinopterygii</taxon>
        <taxon>Neopterygii</taxon>
        <taxon>Teleostei</taxon>
        <taxon>Ostariophysi</taxon>
        <taxon>Cypriniformes</taxon>
        <taxon>Nemacheilidae</taxon>
        <taxon>Triplophysa</taxon>
    </lineage>
</organism>
<dbReference type="InterPro" id="IPR016187">
    <property type="entry name" value="CTDL_fold"/>
</dbReference>
<dbReference type="InterPro" id="IPR050111">
    <property type="entry name" value="C-type_lectin/snaclec_domain"/>
</dbReference>
<dbReference type="Proteomes" id="UP000324632">
    <property type="component" value="Chromosome 14"/>
</dbReference>
<keyword evidence="5" id="KW-1185">Reference proteome</keyword>
<evidence type="ECO:0000259" key="3">
    <source>
        <dbReference type="PROSITE" id="PS50041"/>
    </source>
</evidence>
<keyword evidence="1" id="KW-1015">Disulfide bond</keyword>
<accession>A0A5A9NR02</accession>
<dbReference type="SUPFAM" id="SSF56436">
    <property type="entry name" value="C-type lectin-like"/>
    <property type="match status" value="1"/>
</dbReference>
<name>A0A5A9NR02_9TELE</name>
<dbReference type="PROSITE" id="PS50041">
    <property type="entry name" value="C_TYPE_LECTIN_2"/>
    <property type="match status" value="1"/>
</dbReference>
<evidence type="ECO:0000313" key="4">
    <source>
        <dbReference type="EMBL" id="KAA0712402.1"/>
    </source>
</evidence>
<dbReference type="EMBL" id="SOYY01000014">
    <property type="protein sequence ID" value="KAA0712402.1"/>
    <property type="molecule type" value="Genomic_DNA"/>
</dbReference>
<dbReference type="InterPro" id="IPR016186">
    <property type="entry name" value="C-type_lectin-like/link_sf"/>
</dbReference>
<feature type="signal peptide" evidence="2">
    <location>
        <begin position="1"/>
        <end position="21"/>
    </location>
</feature>
<proteinExistence type="predicted"/>
<protein>
    <submittedName>
        <fullName evidence="4">Ladderlectin</fullName>
    </submittedName>
</protein>
<dbReference type="AlphaFoldDB" id="A0A5A9NR02"/>